<dbReference type="PANTHER" id="PTHR43566:SF1">
    <property type="entry name" value="AAA+ ATPASE DOMAIN-CONTAINING PROTEIN"/>
    <property type="match status" value="1"/>
</dbReference>
<feature type="non-terminal residue" evidence="2">
    <location>
        <position position="1"/>
    </location>
</feature>
<dbReference type="AlphaFoldDB" id="X1N4C6"/>
<sequence>ALKNFAVFEDNRDKGSLLENFCFSSLVKIWKGSIYFWRTKEKTEVDFLVKDMYGNIIPIEVKAQRLAKPAISRGFQSFLKKYQVKKGYIVNLALKNKVKLNDTIIEFILPYEIPFLIK</sequence>
<dbReference type="InterPro" id="IPR025420">
    <property type="entry name" value="DUF4143"/>
</dbReference>
<accession>X1N4C6</accession>
<protein>
    <recommendedName>
        <fullName evidence="1">DUF4143 domain-containing protein</fullName>
    </recommendedName>
</protein>
<name>X1N4C6_9ZZZZ</name>
<feature type="domain" description="DUF4143" evidence="1">
    <location>
        <begin position="6"/>
        <end position="63"/>
    </location>
</feature>
<reference evidence="2" key="1">
    <citation type="journal article" date="2014" name="Front. Microbiol.">
        <title>High frequency of phylogenetically diverse reductive dehalogenase-homologous genes in deep subseafloor sedimentary metagenomes.</title>
        <authorList>
            <person name="Kawai M."/>
            <person name="Futagami T."/>
            <person name="Toyoda A."/>
            <person name="Takaki Y."/>
            <person name="Nishi S."/>
            <person name="Hori S."/>
            <person name="Arai W."/>
            <person name="Tsubouchi T."/>
            <person name="Morono Y."/>
            <person name="Uchiyama I."/>
            <person name="Ito T."/>
            <person name="Fujiyama A."/>
            <person name="Inagaki F."/>
            <person name="Takami H."/>
        </authorList>
    </citation>
    <scope>NUCLEOTIDE SEQUENCE</scope>
    <source>
        <strain evidence="2">Expedition CK06-06</strain>
    </source>
</reference>
<dbReference type="Pfam" id="PF13635">
    <property type="entry name" value="DUF4143"/>
    <property type="match status" value="1"/>
</dbReference>
<comment type="caution">
    <text evidence="2">The sequence shown here is derived from an EMBL/GenBank/DDBJ whole genome shotgun (WGS) entry which is preliminary data.</text>
</comment>
<dbReference type="EMBL" id="BARV01013679">
    <property type="protein sequence ID" value="GAI25096.1"/>
    <property type="molecule type" value="Genomic_DNA"/>
</dbReference>
<organism evidence="2">
    <name type="scientific">marine sediment metagenome</name>
    <dbReference type="NCBI Taxonomy" id="412755"/>
    <lineage>
        <taxon>unclassified sequences</taxon>
        <taxon>metagenomes</taxon>
        <taxon>ecological metagenomes</taxon>
    </lineage>
</organism>
<dbReference type="PANTHER" id="PTHR43566">
    <property type="entry name" value="CONSERVED PROTEIN"/>
    <property type="match status" value="1"/>
</dbReference>
<gene>
    <name evidence="2" type="ORF">S06H3_24522</name>
</gene>
<proteinExistence type="predicted"/>
<evidence type="ECO:0000313" key="2">
    <source>
        <dbReference type="EMBL" id="GAI25096.1"/>
    </source>
</evidence>
<evidence type="ECO:0000259" key="1">
    <source>
        <dbReference type="Pfam" id="PF13635"/>
    </source>
</evidence>